<comment type="caution">
    <text evidence="2">The sequence shown here is derived from an EMBL/GenBank/DDBJ whole genome shotgun (WGS) entry which is preliminary data.</text>
</comment>
<protein>
    <recommendedName>
        <fullName evidence="4">POTRA domain-containing protein</fullName>
    </recommendedName>
</protein>
<evidence type="ECO:0000256" key="1">
    <source>
        <dbReference type="SAM" id="Phobius"/>
    </source>
</evidence>
<evidence type="ECO:0000313" key="3">
    <source>
        <dbReference type="Proteomes" id="UP000196368"/>
    </source>
</evidence>
<keyword evidence="3" id="KW-1185">Reference proteome</keyword>
<dbReference type="AlphaFoldDB" id="A0A1Y4DD58"/>
<gene>
    <name evidence="2" type="ORF">B5F75_05045</name>
</gene>
<keyword evidence="1" id="KW-1133">Transmembrane helix</keyword>
<reference evidence="3" key="1">
    <citation type="submission" date="2017-04" db="EMBL/GenBank/DDBJ databases">
        <title>Function of individual gut microbiota members based on whole genome sequencing of pure cultures obtained from chicken caecum.</title>
        <authorList>
            <person name="Medvecky M."/>
            <person name="Cejkova D."/>
            <person name="Polansky O."/>
            <person name="Karasova D."/>
            <person name="Kubasova T."/>
            <person name="Cizek A."/>
            <person name="Rychlik I."/>
        </authorList>
    </citation>
    <scope>NUCLEOTIDE SEQUENCE [LARGE SCALE GENOMIC DNA]</scope>
    <source>
        <strain evidence="3">An273</strain>
    </source>
</reference>
<organism evidence="2 3">
    <name type="scientific">Candidatus Avelusimicrobium gallicola</name>
    <dbReference type="NCBI Taxonomy" id="2562704"/>
    <lineage>
        <taxon>Bacteria</taxon>
        <taxon>Pseudomonadati</taxon>
        <taxon>Elusimicrobiota</taxon>
        <taxon>Elusimicrobia</taxon>
        <taxon>Elusimicrobiales</taxon>
        <taxon>Elusimicrobiaceae</taxon>
        <taxon>Candidatus Avelusimicrobium</taxon>
    </lineage>
</organism>
<name>A0A1Y4DD58_9BACT</name>
<dbReference type="RefSeq" id="WP_087288609.1">
    <property type="nucleotide sequence ID" value="NZ_NFJD01000003.1"/>
</dbReference>
<accession>A0A1Y4DD58</accession>
<dbReference type="OrthoDB" id="9918277at2"/>
<evidence type="ECO:0000313" key="2">
    <source>
        <dbReference type="EMBL" id="OUO56562.1"/>
    </source>
</evidence>
<proteinExistence type="predicted"/>
<sequence length="273" mass="30599">MKKYDYYRPSASSLGRKKRVVRRQGSSFFFRFFLVVVLLLVVGCGGWLALSKGYRMLVNSQITDWHAKTISVTGVTGQINKEISALAAPYEGKAFSVKDAAALREAIVKRYPMLKGVSVSRGLLSGKLSVSAVHRKPIAKFVLPDDTIRYIDEDSTVYADPNPNLLEPVPFVELSGPVPEKLSPEFIDLVESTLKLNNELDFAFLQMDLKNNTVKMHMPDGCVIDFGPAVQLKRKADVAARILAYSREHYGELKSLDFHFFKYGKVFLTQTSH</sequence>
<evidence type="ECO:0008006" key="4">
    <source>
        <dbReference type="Google" id="ProtNLM"/>
    </source>
</evidence>
<keyword evidence="1" id="KW-0472">Membrane</keyword>
<dbReference type="EMBL" id="NFJD01000003">
    <property type="protein sequence ID" value="OUO56562.1"/>
    <property type="molecule type" value="Genomic_DNA"/>
</dbReference>
<dbReference type="Proteomes" id="UP000196368">
    <property type="component" value="Unassembled WGS sequence"/>
</dbReference>
<feature type="transmembrane region" description="Helical" evidence="1">
    <location>
        <begin position="28"/>
        <end position="50"/>
    </location>
</feature>
<keyword evidence="1" id="KW-0812">Transmembrane</keyword>